<dbReference type="GO" id="GO:0004519">
    <property type="term" value="F:endonuclease activity"/>
    <property type="evidence" value="ECO:0007669"/>
    <property type="project" value="UniProtKB-KW"/>
</dbReference>
<keyword evidence="1" id="KW-0540">Nuclease</keyword>
<keyword evidence="1" id="KW-0378">Hydrolase</keyword>
<keyword evidence="1" id="KW-0496">Mitochondrion</keyword>
<accession>M5BMK6</accession>
<dbReference type="InterPro" id="IPR027434">
    <property type="entry name" value="Homing_endonucl"/>
</dbReference>
<reference evidence="1 2" key="1">
    <citation type="journal article" date="2013" name="J. Biotechnol.">
        <title>Establishment and interpretation of the genome sequence of the phytopathogenic fungus Rhizoctonia solani AG1-IB isolate 7/3/14.</title>
        <authorList>
            <person name="Wibberg D.W."/>
            <person name="Jelonek L.J."/>
            <person name="Rupp O.R."/>
            <person name="Hennig M.H."/>
            <person name="Eikmeyer F.E."/>
            <person name="Goesmann A.G."/>
            <person name="Hartmann A.H."/>
            <person name="Borriss R.B."/>
            <person name="Grosch R.G."/>
            <person name="Puehler A.P."/>
            <person name="Schlueter A.S."/>
        </authorList>
    </citation>
    <scope>NUCLEOTIDE SEQUENCE [LARGE SCALE GENOMIC DNA]</scope>
    <source>
        <strain evidence="2">AG1-IB / isolate 7/3/14</strain>
    </source>
</reference>
<proteinExistence type="predicted"/>
<organism evidence="1 2">
    <name type="scientific">Thanatephorus cucumeris (strain AG1-IB / isolate 7/3/14)</name>
    <name type="common">Lettuce bottom rot fungus</name>
    <name type="synonym">Rhizoctonia solani</name>
    <dbReference type="NCBI Taxonomy" id="1108050"/>
    <lineage>
        <taxon>Eukaryota</taxon>
        <taxon>Fungi</taxon>
        <taxon>Dikarya</taxon>
        <taxon>Basidiomycota</taxon>
        <taxon>Agaricomycotina</taxon>
        <taxon>Agaricomycetes</taxon>
        <taxon>Cantharellales</taxon>
        <taxon>Ceratobasidiaceae</taxon>
        <taxon>Rhizoctonia</taxon>
        <taxon>Rhizoctonia solani AG-1</taxon>
    </lineage>
</organism>
<dbReference type="EMBL" id="HF546977">
    <property type="protein sequence ID" value="CCO27470.1"/>
    <property type="molecule type" value="Genomic_DNA"/>
</dbReference>
<evidence type="ECO:0000313" key="1">
    <source>
        <dbReference type="EMBL" id="CCO27470.1"/>
    </source>
</evidence>
<geneLocation type="mitochondrion" evidence="1"/>
<dbReference type="AlphaFoldDB" id="M5BMK6"/>
<sequence>MVHEDYLNHLYKKFQDFCSQGPQILIPKPDIRTGKVHISQNFFYMLSFKLNKPTSPPMCSTLRGLRWVASTFSGVPSEAGSPGFNAIARGYSIKLGSCSTNVVDTTASYPTVLTKRSGY</sequence>
<name>M5BMK6_THACB</name>
<dbReference type="SUPFAM" id="SSF55608">
    <property type="entry name" value="Homing endonucleases"/>
    <property type="match status" value="1"/>
</dbReference>
<protein>
    <submittedName>
        <fullName evidence="1">LAGLIDADG homing endonuclease</fullName>
    </submittedName>
</protein>
<keyword evidence="1" id="KW-0255">Endonuclease</keyword>
<evidence type="ECO:0000313" key="2">
    <source>
        <dbReference type="Proteomes" id="UP000012065"/>
    </source>
</evidence>
<dbReference type="Proteomes" id="UP000012065">
    <property type="component" value="Mitochondrion MT"/>
</dbReference>
<gene>
    <name evidence="1" type="ORF">BN14_13056</name>
</gene>